<dbReference type="EMBL" id="JAESVG020000001">
    <property type="protein sequence ID" value="KAG8631358.1"/>
    <property type="molecule type" value="Genomic_DNA"/>
</dbReference>
<proteinExistence type="inferred from homology"/>
<comment type="caution">
    <text evidence="7">The sequence shown here is derived from an EMBL/GenBank/DDBJ whole genome shotgun (WGS) entry which is preliminary data.</text>
</comment>
<evidence type="ECO:0000313" key="8">
    <source>
        <dbReference type="Proteomes" id="UP000809789"/>
    </source>
</evidence>
<organism evidence="7 8">
    <name type="scientific">Elsinoe batatas</name>
    <dbReference type="NCBI Taxonomy" id="2601811"/>
    <lineage>
        <taxon>Eukaryota</taxon>
        <taxon>Fungi</taxon>
        <taxon>Dikarya</taxon>
        <taxon>Ascomycota</taxon>
        <taxon>Pezizomycotina</taxon>
        <taxon>Dothideomycetes</taxon>
        <taxon>Dothideomycetidae</taxon>
        <taxon>Myriangiales</taxon>
        <taxon>Elsinoaceae</taxon>
        <taxon>Elsinoe</taxon>
    </lineage>
</organism>
<dbReference type="InterPro" id="IPR050416">
    <property type="entry name" value="FAD-linked_Oxidoreductase"/>
</dbReference>
<dbReference type="InterPro" id="IPR016169">
    <property type="entry name" value="FAD-bd_PCMH_sub2"/>
</dbReference>
<evidence type="ECO:0000259" key="6">
    <source>
        <dbReference type="PROSITE" id="PS51387"/>
    </source>
</evidence>
<comment type="cofactor">
    <cofactor evidence="1">
        <name>FAD</name>
        <dbReference type="ChEBI" id="CHEBI:57692"/>
    </cofactor>
</comment>
<dbReference type="PROSITE" id="PS51387">
    <property type="entry name" value="FAD_PCMH"/>
    <property type="match status" value="1"/>
</dbReference>
<evidence type="ECO:0000256" key="4">
    <source>
        <dbReference type="ARBA" id="ARBA00022827"/>
    </source>
</evidence>
<name>A0A8K0LFS0_9PEZI</name>
<dbReference type="SUPFAM" id="SSF56176">
    <property type="entry name" value="FAD-binding/transporter-associated domain-like"/>
    <property type="match status" value="1"/>
</dbReference>
<dbReference type="PANTHER" id="PTHR42973">
    <property type="entry name" value="BINDING OXIDOREDUCTASE, PUTATIVE (AFU_ORTHOLOGUE AFUA_1G17690)-RELATED"/>
    <property type="match status" value="1"/>
</dbReference>
<evidence type="ECO:0000256" key="1">
    <source>
        <dbReference type="ARBA" id="ARBA00001974"/>
    </source>
</evidence>
<evidence type="ECO:0000256" key="5">
    <source>
        <dbReference type="ARBA" id="ARBA00023002"/>
    </source>
</evidence>
<dbReference type="GO" id="GO:0071949">
    <property type="term" value="F:FAD binding"/>
    <property type="evidence" value="ECO:0007669"/>
    <property type="project" value="InterPro"/>
</dbReference>
<comment type="similarity">
    <text evidence="2">Belongs to the oxygen-dependent FAD-linked oxidoreductase family.</text>
</comment>
<protein>
    <recommendedName>
        <fullName evidence="6">FAD-binding PCMH-type domain-containing protein</fullName>
    </recommendedName>
</protein>
<sequence length="201" mass="21248">MQPYFANQSCDPFTDRAKPCTLGNYVAYAVKARNADDVAATVKFADKYNIPFIVRNTGHDFLGRSTAANALAVWTQDLKEISFDQGYSDKHYTGLAATVGAGVVGYELIEAAHKQNYTVLTGECATVGVAGGFAQGGGHGALSTAFGLGADQTLSFEVVTTGGKVVTASPTKNSDLYRLLKIKKVWDPKGILKGEKLVGSA</sequence>
<evidence type="ECO:0000256" key="3">
    <source>
        <dbReference type="ARBA" id="ARBA00022630"/>
    </source>
</evidence>
<keyword evidence="3" id="KW-0285">Flavoprotein</keyword>
<dbReference type="PANTHER" id="PTHR42973:SF39">
    <property type="entry name" value="FAD-BINDING PCMH-TYPE DOMAIN-CONTAINING PROTEIN"/>
    <property type="match status" value="1"/>
</dbReference>
<keyword evidence="8" id="KW-1185">Reference proteome</keyword>
<accession>A0A8K0LFS0</accession>
<keyword evidence="4" id="KW-0274">FAD</keyword>
<gene>
    <name evidence="7" type="ORF">KVT40_000498</name>
</gene>
<evidence type="ECO:0000256" key="2">
    <source>
        <dbReference type="ARBA" id="ARBA00005466"/>
    </source>
</evidence>
<keyword evidence="5" id="KW-0560">Oxidoreductase</keyword>
<feature type="domain" description="FAD-binding PCMH-type" evidence="6">
    <location>
        <begin position="22"/>
        <end position="201"/>
    </location>
</feature>
<dbReference type="InterPro" id="IPR016166">
    <property type="entry name" value="FAD-bd_PCMH"/>
</dbReference>
<dbReference type="OrthoDB" id="9983560at2759"/>
<dbReference type="InterPro" id="IPR006094">
    <property type="entry name" value="Oxid_FAD_bind_N"/>
</dbReference>
<dbReference type="InterPro" id="IPR036318">
    <property type="entry name" value="FAD-bd_PCMH-like_sf"/>
</dbReference>
<dbReference type="Proteomes" id="UP000809789">
    <property type="component" value="Unassembled WGS sequence"/>
</dbReference>
<dbReference type="AlphaFoldDB" id="A0A8K0LFS0"/>
<dbReference type="GO" id="GO:0016491">
    <property type="term" value="F:oxidoreductase activity"/>
    <property type="evidence" value="ECO:0007669"/>
    <property type="project" value="UniProtKB-KW"/>
</dbReference>
<dbReference type="Gene3D" id="3.30.465.10">
    <property type="match status" value="1"/>
</dbReference>
<dbReference type="Pfam" id="PF01565">
    <property type="entry name" value="FAD_binding_4"/>
    <property type="match status" value="1"/>
</dbReference>
<reference evidence="7" key="1">
    <citation type="submission" date="2021-07" db="EMBL/GenBank/DDBJ databases">
        <title>Elsinoe batatas strain:CRI-CJ2 Genome sequencing and assembly.</title>
        <authorList>
            <person name="Huang L."/>
        </authorList>
    </citation>
    <scope>NUCLEOTIDE SEQUENCE</scope>
    <source>
        <strain evidence="7">CRI-CJ2</strain>
    </source>
</reference>
<evidence type="ECO:0000313" key="7">
    <source>
        <dbReference type="EMBL" id="KAG8631358.1"/>
    </source>
</evidence>